<feature type="compositionally biased region" description="Basic and acidic residues" evidence="5">
    <location>
        <begin position="320"/>
        <end position="331"/>
    </location>
</feature>
<keyword evidence="2 6" id="KW-0812">Transmembrane</keyword>
<dbReference type="PANTHER" id="PTHR20952:SF4">
    <property type="entry name" value="RETICULOPHAGY REGULATOR 2"/>
    <property type="match status" value="1"/>
</dbReference>
<reference evidence="9" key="1">
    <citation type="submission" date="2011-08" db="EMBL/GenBank/DDBJ databases">
        <title>The draft genome of Latimeria chalumnae.</title>
        <authorList>
            <person name="Di Palma F."/>
            <person name="Alfoldi J."/>
            <person name="Johnson J."/>
            <person name="Berlin A."/>
            <person name="Gnerre S."/>
            <person name="Jaffe D."/>
            <person name="MacCallum I."/>
            <person name="Young S."/>
            <person name="Walker B.J."/>
            <person name="Lander E."/>
            <person name="Lindblad-Toh K."/>
        </authorList>
    </citation>
    <scope>NUCLEOTIDE SEQUENCE [LARGE SCALE GENOMIC DNA]</scope>
    <source>
        <strain evidence="9">Wild caught</strain>
    </source>
</reference>
<dbReference type="OrthoDB" id="10029527at2759"/>
<dbReference type="InterPro" id="IPR052114">
    <property type="entry name" value="ER_autophagy_membrane_reg"/>
</dbReference>
<dbReference type="GeneTree" id="ENSGT00940000164110"/>
<dbReference type="OMA" id="EKWKPRF"/>
<proteinExistence type="predicted"/>
<feature type="transmembrane region" description="Helical" evidence="6">
    <location>
        <begin position="160"/>
        <end position="177"/>
    </location>
</feature>
<protein>
    <submittedName>
        <fullName evidence="8">Reticulophagy regulator family member 2</fullName>
    </submittedName>
</protein>
<reference evidence="8" key="3">
    <citation type="submission" date="2025-09" db="UniProtKB">
        <authorList>
            <consortium name="Ensembl"/>
        </authorList>
    </citation>
    <scope>IDENTIFICATION</scope>
</reference>
<dbReference type="FunCoup" id="H3AQ94">
    <property type="interactions" value="1679"/>
</dbReference>
<feature type="compositionally biased region" description="Acidic residues" evidence="5">
    <location>
        <begin position="242"/>
        <end position="258"/>
    </location>
</feature>
<feature type="region of interest" description="Disordered" evidence="5">
    <location>
        <begin position="312"/>
        <end position="378"/>
    </location>
</feature>
<feature type="compositionally biased region" description="Polar residues" evidence="5">
    <location>
        <begin position="507"/>
        <end position="517"/>
    </location>
</feature>
<dbReference type="InParanoid" id="H3AQ94"/>
<evidence type="ECO:0000256" key="2">
    <source>
        <dbReference type="ARBA" id="ARBA00022692"/>
    </source>
</evidence>
<evidence type="ECO:0000256" key="3">
    <source>
        <dbReference type="ARBA" id="ARBA00022989"/>
    </source>
</evidence>
<dbReference type="eggNOG" id="ENOG502QPTN">
    <property type="taxonomic scope" value="Eukaryota"/>
</dbReference>
<evidence type="ECO:0000256" key="6">
    <source>
        <dbReference type="SAM" id="Phobius"/>
    </source>
</evidence>
<dbReference type="EMBL" id="AFYH01035981">
    <property type="status" value="NOT_ANNOTATED_CDS"/>
    <property type="molecule type" value="Genomic_DNA"/>
</dbReference>
<keyword evidence="3 6" id="KW-1133">Transmembrane helix</keyword>
<evidence type="ECO:0000313" key="9">
    <source>
        <dbReference type="Proteomes" id="UP000008672"/>
    </source>
</evidence>
<comment type="subcellular location">
    <subcellularLocation>
        <location evidence="1">Membrane</location>
        <topology evidence="1">Multi-pass membrane protein</topology>
    </subcellularLocation>
</comment>
<dbReference type="Proteomes" id="UP000008672">
    <property type="component" value="Unassembled WGS sequence"/>
</dbReference>
<dbReference type="STRING" id="7897.ENSLACP00000011815"/>
<feature type="region of interest" description="Disordered" evidence="5">
    <location>
        <begin position="230"/>
        <end position="258"/>
    </location>
</feature>
<dbReference type="PANTHER" id="PTHR20952">
    <property type="entry name" value="ADP-RIBOSYLATION-LIKE FACTOR 6-INTERACTING PROTEIN"/>
    <property type="match status" value="1"/>
</dbReference>
<dbReference type="Ensembl" id="ENSLACT00000011905.2">
    <property type="protein sequence ID" value="ENSLACP00000011815.2"/>
    <property type="gene ID" value="ENSLACG00000010401.2"/>
</dbReference>
<evidence type="ECO:0000259" key="7">
    <source>
        <dbReference type="Pfam" id="PF24456"/>
    </source>
</evidence>
<dbReference type="CDD" id="cd22561">
    <property type="entry name" value="RETR2_RHD"/>
    <property type="match status" value="1"/>
</dbReference>
<evidence type="ECO:0000256" key="1">
    <source>
        <dbReference type="ARBA" id="ARBA00004141"/>
    </source>
</evidence>
<feature type="compositionally biased region" description="Low complexity" evidence="5">
    <location>
        <begin position="519"/>
        <end position="528"/>
    </location>
</feature>
<sequence>MASWEPPPPPGAGGAEPEPGPDLHTQRLASRLRQLLSRWESGLLALQRLLVWDRPAASILLAAAFNGLFWLFSSTSLRPIFLLSMSLIGIVLLERWKHKLLPDTTVQYSDYSDSESECETVHPRLLSLPELCHHLAESWVTCNLFHQELMQYKRQNPGKFCAKVCAGCFVLAVIGHYVPGIMISYIVFMSVLLWPLVVYHELIQKMYTGLEPILMKLDYSMKGETLHRKHEKKKKQVKELEAGDEPSAETESESESEAELACFSPTVDVKTAALALAITDSELSDEEASILESGGFCVSRATTPQLTDVSEDLDQQSVHSEPEENFSKDLPEFPSVEDYDSKDRGPQSEEDTFGVPSDPQLPEAEVPQADSDPADPSFFIQQLTSPLHFVNTHFNGQAMGQTPTTPPQNLGLSFEALSQEIVTTAISTVVQNTLSALLRSSEASEAPSMLEFLPTVSEEKLSSLQTQLTETVATVTEEEEGEEEGDDFELLDQTELEQMDCELGLSEQLSQVDQELPTSHASESSPSSHIQLPKPEES</sequence>
<dbReference type="CTD" id="79137"/>
<dbReference type="Bgee" id="ENSLACG00000010401">
    <property type="expression patterns" value="Expressed in post-anal tail muscle and 3 other cell types or tissues"/>
</dbReference>
<dbReference type="InterPro" id="IPR057282">
    <property type="entry name" value="RETREG1-3-like_RHD"/>
</dbReference>
<dbReference type="EMBL" id="AFYH01035978">
    <property type="status" value="NOT_ANNOTATED_CDS"/>
    <property type="molecule type" value="Genomic_DNA"/>
</dbReference>
<feature type="region of interest" description="Disordered" evidence="5">
    <location>
        <begin position="493"/>
        <end position="538"/>
    </location>
</feature>
<dbReference type="EMBL" id="AFYH01035979">
    <property type="status" value="NOT_ANNOTATED_CDS"/>
    <property type="molecule type" value="Genomic_DNA"/>
</dbReference>
<dbReference type="GO" id="GO:0016020">
    <property type="term" value="C:membrane"/>
    <property type="evidence" value="ECO:0007669"/>
    <property type="project" value="UniProtKB-SubCell"/>
</dbReference>
<reference evidence="8" key="2">
    <citation type="submission" date="2025-08" db="UniProtKB">
        <authorList>
            <consortium name="Ensembl"/>
        </authorList>
    </citation>
    <scope>IDENTIFICATION</scope>
</reference>
<evidence type="ECO:0000256" key="4">
    <source>
        <dbReference type="ARBA" id="ARBA00023136"/>
    </source>
</evidence>
<feature type="domain" description="RETREG1-3/ARL6IP-like N-terminal reticulon-homology" evidence="7">
    <location>
        <begin position="38"/>
        <end position="221"/>
    </location>
</feature>
<dbReference type="EMBL" id="AFYH01035980">
    <property type="status" value="NOT_ANNOTATED_CDS"/>
    <property type="molecule type" value="Genomic_DNA"/>
</dbReference>
<feature type="region of interest" description="Disordered" evidence="5">
    <location>
        <begin position="1"/>
        <end position="24"/>
    </location>
</feature>
<dbReference type="AlphaFoldDB" id="H3AQ94"/>
<name>H3AQ94_LATCH</name>
<organism evidence="8 9">
    <name type="scientific">Latimeria chalumnae</name>
    <name type="common">Coelacanth</name>
    <dbReference type="NCBI Taxonomy" id="7897"/>
    <lineage>
        <taxon>Eukaryota</taxon>
        <taxon>Metazoa</taxon>
        <taxon>Chordata</taxon>
        <taxon>Craniata</taxon>
        <taxon>Vertebrata</taxon>
        <taxon>Euteleostomi</taxon>
        <taxon>Coelacanthiformes</taxon>
        <taxon>Coelacanthidae</taxon>
        <taxon>Latimeria</taxon>
    </lineage>
</organism>
<evidence type="ECO:0000256" key="5">
    <source>
        <dbReference type="SAM" id="MobiDB-lite"/>
    </source>
</evidence>
<dbReference type="GO" id="GO:0005783">
    <property type="term" value="C:endoplasmic reticulum"/>
    <property type="evidence" value="ECO:0007669"/>
    <property type="project" value="UniProtKB-ARBA"/>
</dbReference>
<feature type="transmembrane region" description="Helical" evidence="6">
    <location>
        <begin position="79"/>
        <end position="96"/>
    </location>
</feature>
<keyword evidence="9" id="KW-1185">Reference proteome</keyword>
<evidence type="ECO:0000313" key="8">
    <source>
        <dbReference type="Ensembl" id="ENSLACP00000011815.2"/>
    </source>
</evidence>
<accession>H3AQ94</accession>
<feature type="compositionally biased region" description="Pro residues" evidence="5">
    <location>
        <begin position="1"/>
        <end position="11"/>
    </location>
</feature>
<dbReference type="GeneID" id="102350865"/>
<dbReference type="InterPro" id="IPR055257">
    <property type="entry name" value="RETR2_RHD"/>
</dbReference>
<dbReference type="Pfam" id="PF24456">
    <property type="entry name" value="RHD_RETREG1-3"/>
    <property type="match status" value="1"/>
</dbReference>
<dbReference type="RefSeq" id="XP_005991809.1">
    <property type="nucleotide sequence ID" value="XM_005991747.3"/>
</dbReference>
<dbReference type="KEGG" id="lcm:102350865"/>
<keyword evidence="4 6" id="KW-0472">Membrane</keyword>
<gene>
    <name evidence="8" type="primary">RETREG2</name>
</gene>